<protein>
    <submittedName>
        <fullName evidence="2">Uncharacterized protein</fullName>
    </submittedName>
</protein>
<dbReference type="KEGG" id="pcz:PCL1606_37700"/>
<accession>A0A0D5Y2L3</accession>
<dbReference type="Proteomes" id="UP000032748">
    <property type="component" value="Chromosome"/>
</dbReference>
<feature type="region of interest" description="Disordered" evidence="1">
    <location>
        <begin position="28"/>
        <end position="52"/>
    </location>
</feature>
<dbReference type="EMBL" id="CP011110">
    <property type="protein sequence ID" value="AKA25222.1"/>
    <property type="molecule type" value="Genomic_DNA"/>
</dbReference>
<reference evidence="2 3" key="1">
    <citation type="journal article" date="2015" name="Mol. Plant Microbe Interact.">
        <title>Comparative Genomic Analysis of Pseudomonas chlororaphis PCL1606 Reveals New Insight into Antifungal Compounds Involved in Biocontrol.</title>
        <authorList>
            <person name="Calderon C.E."/>
            <person name="Ramos C."/>
            <person name="de Vicente A."/>
            <person name="Cazorla F.M."/>
        </authorList>
    </citation>
    <scope>NUCLEOTIDE SEQUENCE [LARGE SCALE GENOMIC DNA]</scope>
    <source>
        <strain evidence="2 3">PCL1606</strain>
    </source>
</reference>
<dbReference type="AlphaFoldDB" id="A0A0D5Y2L3"/>
<sequence length="52" mass="5597">MVGWIARGSAVDCRHECLRRAFVIGRSTPVSSSYPGPGACHRTADRAKHESG</sequence>
<evidence type="ECO:0000313" key="3">
    <source>
        <dbReference type="Proteomes" id="UP000032748"/>
    </source>
</evidence>
<proteinExistence type="predicted"/>
<organism evidence="2 3">
    <name type="scientific">Pseudomonas chlororaphis</name>
    <dbReference type="NCBI Taxonomy" id="587753"/>
    <lineage>
        <taxon>Bacteria</taxon>
        <taxon>Pseudomonadati</taxon>
        <taxon>Pseudomonadota</taxon>
        <taxon>Gammaproteobacteria</taxon>
        <taxon>Pseudomonadales</taxon>
        <taxon>Pseudomonadaceae</taxon>
        <taxon>Pseudomonas</taxon>
    </lineage>
</organism>
<evidence type="ECO:0000313" key="2">
    <source>
        <dbReference type="EMBL" id="AKA25222.1"/>
    </source>
</evidence>
<gene>
    <name evidence="2" type="ORF">PCL1606_37700</name>
</gene>
<name>A0A0D5Y2L3_9PSED</name>
<feature type="compositionally biased region" description="Basic and acidic residues" evidence="1">
    <location>
        <begin position="42"/>
        <end position="52"/>
    </location>
</feature>
<evidence type="ECO:0000256" key="1">
    <source>
        <dbReference type="SAM" id="MobiDB-lite"/>
    </source>
</evidence>